<dbReference type="OrthoDB" id="9811483at2"/>
<keyword evidence="3" id="KW-1133">Transmembrane helix</keyword>
<dbReference type="PATRIC" id="fig|161896.4.peg.1055"/>
<protein>
    <submittedName>
        <fullName evidence="6">YhgE/Pip-like protein</fullName>
    </submittedName>
</protein>
<organism evidence="6 7">
    <name type="scientific">Corynebacterium camporealensis</name>
    <dbReference type="NCBI Taxonomy" id="161896"/>
    <lineage>
        <taxon>Bacteria</taxon>
        <taxon>Bacillati</taxon>
        <taxon>Actinomycetota</taxon>
        <taxon>Actinomycetes</taxon>
        <taxon>Mycobacteriales</taxon>
        <taxon>Corynebacteriaceae</taxon>
        <taxon>Corynebacterium</taxon>
    </lineage>
</organism>
<dbReference type="KEGG" id="ccj:UL81_05375"/>
<dbReference type="RefSeq" id="WP_035105572.1">
    <property type="nucleotide sequence ID" value="NZ_CP011311.1"/>
</dbReference>
<dbReference type="InterPro" id="IPR017500">
    <property type="entry name" value="Phage_infect_YhgE_N"/>
</dbReference>
<dbReference type="Proteomes" id="UP000033566">
    <property type="component" value="Chromosome"/>
</dbReference>
<keyword evidence="4" id="KW-0472">Membrane</keyword>
<dbReference type="InterPro" id="IPR017501">
    <property type="entry name" value="Phage_infect_YhgE_C"/>
</dbReference>
<comment type="subcellular location">
    <subcellularLocation>
        <location evidence="1">Membrane</location>
        <topology evidence="1">Multi-pass membrane protein</topology>
    </subcellularLocation>
</comment>
<evidence type="ECO:0000313" key="7">
    <source>
        <dbReference type="Proteomes" id="UP000033566"/>
    </source>
</evidence>
<dbReference type="GO" id="GO:0140359">
    <property type="term" value="F:ABC-type transporter activity"/>
    <property type="evidence" value="ECO:0007669"/>
    <property type="project" value="InterPro"/>
</dbReference>
<keyword evidence="2" id="KW-0812">Transmembrane</keyword>
<dbReference type="Gene3D" id="3.40.1710.10">
    <property type="entry name" value="abc type-2 transporter like domain"/>
    <property type="match status" value="1"/>
</dbReference>
<proteinExistence type="predicted"/>
<evidence type="ECO:0000256" key="4">
    <source>
        <dbReference type="ARBA" id="ARBA00023136"/>
    </source>
</evidence>
<reference evidence="6 7" key="1">
    <citation type="journal article" date="2015" name="Genome Announc.">
        <title>Complete Genome Sequence of Corynebacterium camporealensis DSM 44610, Isolated from the Milk of a Manchega Sheep with Subclinical Mastitis.</title>
        <authorList>
            <person name="Ruckert C."/>
            <person name="Albersmeier A."/>
            <person name="Winkler A."/>
            <person name="Tauch A."/>
        </authorList>
    </citation>
    <scope>NUCLEOTIDE SEQUENCE [LARGE SCALE GENOMIC DNA]</scope>
    <source>
        <strain evidence="6 7">DSM 44610</strain>
    </source>
</reference>
<keyword evidence="7" id="KW-1185">Reference proteome</keyword>
<evidence type="ECO:0000256" key="2">
    <source>
        <dbReference type="ARBA" id="ARBA00022692"/>
    </source>
</evidence>
<dbReference type="EMBL" id="CP011311">
    <property type="protein sequence ID" value="AKE39044.1"/>
    <property type="molecule type" value="Genomic_DNA"/>
</dbReference>
<feature type="domain" description="ABC-2 type transporter transmembrane" evidence="5">
    <location>
        <begin position="22"/>
        <end position="166"/>
    </location>
</feature>
<dbReference type="STRING" id="161896.UL81_05375"/>
<dbReference type="HOGENOM" id="CLU_004534_2_0_11"/>
<dbReference type="InterPro" id="IPR051328">
    <property type="entry name" value="T7SS_ABC-Transporter"/>
</dbReference>
<sequence length="867" mass="93572">MRTSWKIYCRDIKRLLRTPQIWIILIGIMITPALYSWVNVSAFWDPYENTDQIRVAVTNQDEGTNSDLTGEIDVGGELVDQLDEAGGLGWQFMNEQDAEDALRSGDVFATILIPPDFSSDFISIFEGEYSQPTIDYAVNEKLNAISPKITDQGASTLDSVISSTFNKQVSEAVATELRDSGTDLSNRIANAAGDSADSFTETADTVAGSRERLNNLQQRIEDYRPAVSQAQSTLDSVNGTIESSQDALRQVEDTTTSVQNLITEFTADASEAYVAGTTALAEGAASANASVNEATGQLQGALGRVDAATSGAERVAEQSDEAIADLRRVVDNPVLPSEITAPLRQALDDLADRNAQNQEVIGNLSQLQSDSAATLEQLENTAAALADATSNTRENSQQLRDSLNNDAPALTSAVNTLGSTAGRLAASLETQKTLLGETRGLLDGVDQQLVDAQGVVSSFQGDLSGIEDGLRTARTDVLAVANSVTDTPLLTTVEDLDPDEVSSFLASPATMESNAIFPVDSYGSGMSSLFTSLTLWIGAFMLMIIFRAEVEPKGIRNITVANAYLGRFLLLATFAIGQALIVSIGNLVIGVENINPLLYVGTTVFIGLCYLSIVYGLVSIFGHVGRVIAVVLAFIQIPGASGLYPIEMTPDFFRAIHPFLPFTYGIGAMRETVGGFYDTHYWGNLGALLFMAAVAFLMGTFLRRGLSNVNMLVNDELAKGKLIINEQVHLVGSRYRVTDILQALQDREGYQENMESRWSSLRGRFPLFMKIAVAVGTVLLLGLGIFAQIRPEEKALAFGLACLVTLITIGVIAFLEYIKQSLANDERLADLSEDELSEHLKQQSSQTNRLADDDTKEMPVQAEGEKS</sequence>
<accession>A0A0F6TAH0</accession>
<dbReference type="AlphaFoldDB" id="A0A0F6TAH0"/>
<evidence type="ECO:0000256" key="1">
    <source>
        <dbReference type="ARBA" id="ARBA00004141"/>
    </source>
</evidence>
<dbReference type="NCBIfam" id="TIGR03062">
    <property type="entry name" value="pip_yhgE_Cterm"/>
    <property type="match status" value="1"/>
</dbReference>
<feature type="domain" description="ABC-2 type transporter transmembrane" evidence="5">
    <location>
        <begin position="518"/>
        <end position="699"/>
    </location>
</feature>
<gene>
    <name evidence="6" type="ORF">UL81_05375</name>
</gene>
<dbReference type="PANTHER" id="PTHR43077:SF10">
    <property type="entry name" value="TRANSPORT PERMEASE PROTEIN"/>
    <property type="match status" value="1"/>
</dbReference>
<dbReference type="PANTHER" id="PTHR43077">
    <property type="entry name" value="TRANSPORT PERMEASE YVFS-RELATED"/>
    <property type="match status" value="1"/>
</dbReference>
<evidence type="ECO:0000313" key="6">
    <source>
        <dbReference type="EMBL" id="AKE39044.1"/>
    </source>
</evidence>
<dbReference type="InterPro" id="IPR013525">
    <property type="entry name" value="ABC2_TM"/>
</dbReference>
<dbReference type="NCBIfam" id="TIGR03061">
    <property type="entry name" value="pip_yhgE_Nterm"/>
    <property type="match status" value="1"/>
</dbReference>
<name>A0A0F6TAH0_9CORY</name>
<evidence type="ECO:0000259" key="5">
    <source>
        <dbReference type="Pfam" id="PF12698"/>
    </source>
</evidence>
<dbReference type="GO" id="GO:0016020">
    <property type="term" value="C:membrane"/>
    <property type="evidence" value="ECO:0007669"/>
    <property type="project" value="UniProtKB-SubCell"/>
</dbReference>
<evidence type="ECO:0000256" key="3">
    <source>
        <dbReference type="ARBA" id="ARBA00022989"/>
    </source>
</evidence>
<dbReference type="Pfam" id="PF12698">
    <property type="entry name" value="ABC2_membrane_3"/>
    <property type="match status" value="2"/>
</dbReference>